<reference evidence="2 3" key="1">
    <citation type="submission" date="2018-06" db="EMBL/GenBank/DDBJ databases">
        <authorList>
            <consortium name="Pathogen Informatics"/>
            <person name="Doyle S."/>
        </authorList>
    </citation>
    <scope>NUCLEOTIDE SEQUENCE [LARGE SCALE GENOMIC DNA]</scope>
    <source>
        <strain evidence="2 3">NCTC11544</strain>
    </source>
</reference>
<dbReference type="AlphaFoldDB" id="A0A379YT54"/>
<evidence type="ECO:0000313" key="2">
    <source>
        <dbReference type="EMBL" id="SUI49773.1"/>
    </source>
</evidence>
<evidence type="ECO:0000313" key="3">
    <source>
        <dbReference type="Proteomes" id="UP000255529"/>
    </source>
</evidence>
<keyword evidence="1" id="KW-0812">Transmembrane</keyword>
<organism evidence="2 3">
    <name type="scientific">Serratia quinivorans</name>
    <dbReference type="NCBI Taxonomy" id="137545"/>
    <lineage>
        <taxon>Bacteria</taxon>
        <taxon>Pseudomonadati</taxon>
        <taxon>Pseudomonadota</taxon>
        <taxon>Gammaproteobacteria</taxon>
        <taxon>Enterobacterales</taxon>
        <taxon>Yersiniaceae</taxon>
        <taxon>Serratia</taxon>
    </lineage>
</organism>
<dbReference type="EMBL" id="UGYN01000002">
    <property type="protein sequence ID" value="SUI49773.1"/>
    <property type="molecule type" value="Genomic_DNA"/>
</dbReference>
<proteinExistence type="predicted"/>
<protein>
    <submittedName>
        <fullName evidence="2">Predicted membrane protein</fullName>
    </submittedName>
</protein>
<dbReference type="Gene3D" id="3.60.15.10">
    <property type="entry name" value="Ribonuclease Z/Hydroxyacylglutathione hydrolase-like"/>
    <property type="match status" value="1"/>
</dbReference>
<dbReference type="InterPro" id="IPR036866">
    <property type="entry name" value="RibonucZ/Hydroxyglut_hydro"/>
</dbReference>
<name>A0A379YT54_9GAMM</name>
<keyword evidence="1" id="KW-1133">Transmembrane helix</keyword>
<gene>
    <name evidence="2" type="ORF">NCTC11544_01076</name>
</gene>
<accession>A0A379YT54</accession>
<evidence type="ECO:0000256" key="1">
    <source>
        <dbReference type="SAM" id="Phobius"/>
    </source>
</evidence>
<keyword evidence="1" id="KW-0472">Membrane</keyword>
<sequence length="98" mass="10603">MKVAGSLMAMMPMAVRYSQEARIYALMGMLIIAATMALVMYKMPAPEVTIHFDVNQQQAVQTREGILAQVAREGDWGAAAHISLPGLGHVNAEGNGFR</sequence>
<dbReference type="Proteomes" id="UP000255529">
    <property type="component" value="Unassembled WGS sequence"/>
</dbReference>
<feature type="transmembrane region" description="Helical" evidence="1">
    <location>
        <begin position="21"/>
        <end position="41"/>
    </location>
</feature>